<evidence type="ECO:0000256" key="3">
    <source>
        <dbReference type="ARBA" id="ARBA00023239"/>
    </source>
</evidence>
<dbReference type="SUPFAM" id="SSF53686">
    <property type="entry name" value="Tryptophan synthase beta subunit-like PLP-dependent enzymes"/>
    <property type="match status" value="1"/>
</dbReference>
<dbReference type="GO" id="GO:0006565">
    <property type="term" value="P:L-serine catabolic process"/>
    <property type="evidence" value="ECO:0007669"/>
    <property type="project" value="TreeGrafter"/>
</dbReference>
<dbReference type="OrthoDB" id="9811476at2"/>
<sequence>MRLPTGEEIEQARGVVYEAMPATAQYRWPLVCERAGMEVWLKHENHTPLGAFKVRSALVYFRRLRESGTGARVAVTATRGNYGQGVAFAARREGMEAVIYVPHGNSESKNRAMRALGAQLVEHGADFEEARQEARRWAESEGHHYVPSFHEWLVAGTATYSWELFEAVKGIDVAFVPIGMGSGLLGMCAAREAMGLKTEIVGVTSEHARAYYESFMRREMVISPARTKLADGMAVPTPDAGALELMWRHVSRVVTVNDEEVGAAMRALFDDTHNIAEGGGAAGMAAILKEREGLRGKRVATVISGGNVDRAVFAEVLRG</sequence>
<dbReference type="Gene3D" id="3.40.50.1100">
    <property type="match status" value="2"/>
</dbReference>
<dbReference type="InterPro" id="IPR001926">
    <property type="entry name" value="TrpB-like_PALP"/>
</dbReference>
<evidence type="ECO:0000259" key="4">
    <source>
        <dbReference type="Pfam" id="PF00291"/>
    </source>
</evidence>
<dbReference type="STRING" id="234267.Acid_1729"/>
<dbReference type="KEGG" id="sus:Acid_1729"/>
<dbReference type="InterPro" id="IPR050147">
    <property type="entry name" value="Ser/Thr_Dehydratase"/>
</dbReference>
<keyword evidence="2" id="KW-0663">Pyridoxal phosphate</keyword>
<dbReference type="eggNOG" id="COG1171">
    <property type="taxonomic scope" value="Bacteria"/>
</dbReference>
<comment type="cofactor">
    <cofactor evidence="1">
        <name>pyridoxal 5'-phosphate</name>
        <dbReference type="ChEBI" id="CHEBI:597326"/>
    </cofactor>
</comment>
<dbReference type="Pfam" id="PF00291">
    <property type="entry name" value="PALP"/>
    <property type="match status" value="1"/>
</dbReference>
<evidence type="ECO:0000256" key="1">
    <source>
        <dbReference type="ARBA" id="ARBA00001933"/>
    </source>
</evidence>
<gene>
    <name evidence="5" type="ordered locus">Acid_1729</name>
</gene>
<dbReference type="NCBIfam" id="NF004771">
    <property type="entry name" value="PRK06110.1"/>
    <property type="match status" value="1"/>
</dbReference>
<dbReference type="GO" id="GO:0006567">
    <property type="term" value="P:L-threonine catabolic process"/>
    <property type="evidence" value="ECO:0007669"/>
    <property type="project" value="TreeGrafter"/>
</dbReference>
<dbReference type="InParanoid" id="Q027T8"/>
<organism evidence="5">
    <name type="scientific">Solibacter usitatus (strain Ellin6076)</name>
    <dbReference type="NCBI Taxonomy" id="234267"/>
    <lineage>
        <taxon>Bacteria</taxon>
        <taxon>Pseudomonadati</taxon>
        <taxon>Acidobacteriota</taxon>
        <taxon>Terriglobia</taxon>
        <taxon>Bryobacterales</taxon>
        <taxon>Solibacteraceae</taxon>
        <taxon>Candidatus Solibacter</taxon>
    </lineage>
</organism>
<accession>Q027T8</accession>
<dbReference type="InterPro" id="IPR036052">
    <property type="entry name" value="TrpB-like_PALP_sf"/>
</dbReference>
<reference evidence="5" key="1">
    <citation type="submission" date="2006-10" db="EMBL/GenBank/DDBJ databases">
        <title>Complete sequence of Solibacter usitatus Ellin6076.</title>
        <authorList>
            <consortium name="US DOE Joint Genome Institute"/>
            <person name="Copeland A."/>
            <person name="Lucas S."/>
            <person name="Lapidus A."/>
            <person name="Barry K."/>
            <person name="Detter J.C."/>
            <person name="Glavina del Rio T."/>
            <person name="Hammon N."/>
            <person name="Israni S."/>
            <person name="Dalin E."/>
            <person name="Tice H."/>
            <person name="Pitluck S."/>
            <person name="Thompson L.S."/>
            <person name="Brettin T."/>
            <person name="Bruce D."/>
            <person name="Han C."/>
            <person name="Tapia R."/>
            <person name="Gilna P."/>
            <person name="Schmutz J."/>
            <person name="Larimer F."/>
            <person name="Land M."/>
            <person name="Hauser L."/>
            <person name="Kyrpides N."/>
            <person name="Mikhailova N."/>
            <person name="Janssen P.H."/>
            <person name="Kuske C.R."/>
            <person name="Richardson P."/>
        </authorList>
    </citation>
    <scope>NUCLEOTIDE SEQUENCE</scope>
    <source>
        <strain evidence="5">Ellin6076</strain>
    </source>
</reference>
<dbReference type="PANTHER" id="PTHR48078">
    <property type="entry name" value="THREONINE DEHYDRATASE, MITOCHONDRIAL-RELATED"/>
    <property type="match status" value="1"/>
</dbReference>
<dbReference type="AlphaFoldDB" id="Q027T8"/>
<name>Q027T8_SOLUE</name>
<dbReference type="HOGENOM" id="CLU_021152_4_2_0"/>
<proteinExistence type="predicted"/>
<dbReference type="PANTHER" id="PTHR48078:SF7">
    <property type="entry name" value="BLL6502 PROTEIN"/>
    <property type="match status" value="1"/>
</dbReference>
<evidence type="ECO:0000313" key="5">
    <source>
        <dbReference type="EMBL" id="ABJ82719.1"/>
    </source>
</evidence>
<protein>
    <submittedName>
        <fullName evidence="5">Pyridoxal-5'-phosphate-dependent enzyme, beta subunit</fullName>
    </submittedName>
</protein>
<keyword evidence="3" id="KW-0456">Lyase</keyword>
<dbReference type="EMBL" id="CP000473">
    <property type="protein sequence ID" value="ABJ82719.1"/>
    <property type="molecule type" value="Genomic_DNA"/>
</dbReference>
<dbReference type="GO" id="GO:0004794">
    <property type="term" value="F:threonine deaminase activity"/>
    <property type="evidence" value="ECO:0007669"/>
    <property type="project" value="TreeGrafter"/>
</dbReference>
<evidence type="ECO:0000256" key="2">
    <source>
        <dbReference type="ARBA" id="ARBA00022898"/>
    </source>
</evidence>
<feature type="domain" description="Tryptophan synthase beta chain-like PALP" evidence="4">
    <location>
        <begin position="33"/>
        <end position="305"/>
    </location>
</feature>
<dbReference type="GO" id="GO:0009097">
    <property type="term" value="P:isoleucine biosynthetic process"/>
    <property type="evidence" value="ECO:0007669"/>
    <property type="project" value="TreeGrafter"/>
</dbReference>
<dbReference type="GO" id="GO:0003941">
    <property type="term" value="F:L-serine ammonia-lyase activity"/>
    <property type="evidence" value="ECO:0007669"/>
    <property type="project" value="TreeGrafter"/>
</dbReference>